<dbReference type="Proteomes" id="UP000244910">
    <property type="component" value="Chromosome"/>
</dbReference>
<dbReference type="PROSITE" id="PS51257">
    <property type="entry name" value="PROKAR_LIPOPROTEIN"/>
    <property type="match status" value="1"/>
</dbReference>
<evidence type="ECO:0000256" key="1">
    <source>
        <dbReference type="SAM" id="SignalP"/>
    </source>
</evidence>
<dbReference type="KEGG" id="cdrk:B9W14_02990"/>
<dbReference type="GO" id="GO:0006508">
    <property type="term" value="P:proteolysis"/>
    <property type="evidence" value="ECO:0007669"/>
    <property type="project" value="InterPro"/>
</dbReference>
<keyword evidence="1" id="KW-0732">Signal</keyword>
<dbReference type="GO" id="GO:0008235">
    <property type="term" value="F:metalloexopeptidase activity"/>
    <property type="evidence" value="ECO:0007669"/>
    <property type="project" value="InterPro"/>
</dbReference>
<reference evidence="4" key="1">
    <citation type="submission" date="2017-04" db="EMBL/GenBank/DDBJ databases">
        <authorList>
            <person name="Song Y."/>
            <person name="Cho B.-K."/>
        </authorList>
    </citation>
    <scope>NUCLEOTIDE SEQUENCE [LARGE SCALE GENOMIC DNA]</scope>
    <source>
        <strain evidence="4">SL1</strain>
    </source>
</reference>
<dbReference type="PANTHER" id="PTHR12147">
    <property type="entry name" value="METALLOPEPTIDASE M28 FAMILY MEMBER"/>
    <property type="match status" value="1"/>
</dbReference>
<evidence type="ECO:0000313" key="4">
    <source>
        <dbReference type="Proteomes" id="UP000244910"/>
    </source>
</evidence>
<dbReference type="PANTHER" id="PTHR12147:SF26">
    <property type="entry name" value="PEPTIDASE M28 DOMAIN-CONTAINING PROTEIN"/>
    <property type="match status" value="1"/>
</dbReference>
<gene>
    <name evidence="3" type="ORF">B9W14_02990</name>
</gene>
<dbReference type="Gene3D" id="3.40.630.10">
    <property type="entry name" value="Zn peptidases"/>
    <property type="match status" value="1"/>
</dbReference>
<dbReference type="GO" id="GO:0004177">
    <property type="term" value="F:aminopeptidase activity"/>
    <property type="evidence" value="ECO:0007669"/>
    <property type="project" value="UniProtKB-KW"/>
</dbReference>
<proteinExistence type="predicted"/>
<protein>
    <submittedName>
        <fullName evidence="3">Aminopeptidase</fullName>
    </submittedName>
</protein>
<accession>A0A2U8DM58</accession>
<sequence length="332" mass="36403">MKLILKLGTIIAISLAFSSCSYGVSKQNTKEETKSNEQLVQVQAPVKIPTIEETVNTLCSDEFEGRLVVSKGNEKAGEYISKTFKDIGLTSLFGDSYYEPYAQEVYKKYGVIDKNDKSENKGVHNVIGVIKGKDSKDAVFISAHFDHVGYEDGKIIRGALDDASGMSALIKIAHTLKEYSKEKPFDMDIVLCAFNGEEEALSGSRAFVNDIKSKSVYSNMYNINIDCIGGKKGGTNLALKDKSKISGKLYNSIKVTLKKDNIGFGDTAVKGSGDHMSFQRASIPNVFIVQEGIEKLVHKPTDTPDILDYGQIYRIANAISDFVEANNGVIFN</sequence>
<keyword evidence="3" id="KW-0645">Protease</keyword>
<evidence type="ECO:0000259" key="2">
    <source>
        <dbReference type="Pfam" id="PF04389"/>
    </source>
</evidence>
<dbReference type="RefSeq" id="WP_032079013.1">
    <property type="nucleotide sequence ID" value="NZ_CP020953.1"/>
</dbReference>
<dbReference type="Pfam" id="PF04389">
    <property type="entry name" value="Peptidase_M28"/>
    <property type="match status" value="1"/>
</dbReference>
<keyword evidence="3" id="KW-0378">Hydrolase</keyword>
<feature type="chain" id="PRO_5016090573" evidence="1">
    <location>
        <begin position="24"/>
        <end position="332"/>
    </location>
</feature>
<keyword evidence="4" id="KW-1185">Reference proteome</keyword>
<name>A0A2U8DM58_9CLOT</name>
<dbReference type="InterPro" id="IPR045175">
    <property type="entry name" value="M28_fam"/>
</dbReference>
<feature type="signal peptide" evidence="1">
    <location>
        <begin position="1"/>
        <end position="23"/>
    </location>
</feature>
<dbReference type="OrthoDB" id="233977at2"/>
<feature type="domain" description="Peptidase M28" evidence="2">
    <location>
        <begin position="125"/>
        <end position="322"/>
    </location>
</feature>
<dbReference type="InterPro" id="IPR007484">
    <property type="entry name" value="Peptidase_M28"/>
</dbReference>
<dbReference type="SUPFAM" id="SSF53187">
    <property type="entry name" value="Zn-dependent exopeptidases"/>
    <property type="match status" value="1"/>
</dbReference>
<evidence type="ECO:0000313" key="3">
    <source>
        <dbReference type="EMBL" id="AWI03491.1"/>
    </source>
</evidence>
<dbReference type="AlphaFoldDB" id="A0A2U8DM58"/>
<organism evidence="3 4">
    <name type="scientific">Clostridium drakei</name>
    <dbReference type="NCBI Taxonomy" id="332101"/>
    <lineage>
        <taxon>Bacteria</taxon>
        <taxon>Bacillati</taxon>
        <taxon>Bacillota</taxon>
        <taxon>Clostridia</taxon>
        <taxon>Eubacteriales</taxon>
        <taxon>Clostridiaceae</taxon>
        <taxon>Clostridium</taxon>
    </lineage>
</organism>
<dbReference type="EMBL" id="CP020953">
    <property type="protein sequence ID" value="AWI03491.1"/>
    <property type="molecule type" value="Genomic_DNA"/>
</dbReference>
<keyword evidence="3" id="KW-0031">Aminopeptidase</keyword>